<keyword evidence="2" id="KW-1185">Reference proteome</keyword>
<accession>A0A975YKT0</accession>
<dbReference type="EMBL" id="CP076448">
    <property type="protein sequence ID" value="QXM25808.1"/>
    <property type="molecule type" value="Genomic_DNA"/>
</dbReference>
<gene>
    <name evidence="1" type="ORF">KO353_06305</name>
</gene>
<name>A0A975YKT0_9PROT</name>
<proteinExistence type="predicted"/>
<dbReference type="InterPro" id="IPR045932">
    <property type="entry name" value="DUF6352"/>
</dbReference>
<evidence type="ECO:0000313" key="2">
    <source>
        <dbReference type="Proteomes" id="UP000694001"/>
    </source>
</evidence>
<dbReference type="KEGG" id="elio:KO353_06305"/>
<evidence type="ECO:0000313" key="1">
    <source>
        <dbReference type="EMBL" id="QXM25808.1"/>
    </source>
</evidence>
<protein>
    <submittedName>
        <fullName evidence="1">Uncharacterized protein</fullName>
    </submittedName>
</protein>
<dbReference type="AlphaFoldDB" id="A0A975YKT0"/>
<sequence>MRPDFWLSCGHHLVERTEAGGLAVTDALIAAWLARPELVPPAEACAAERALHASLLANPRRGVAAVEVEAIADADARENWQAWLAFRDHLLAHPTVESAYTALFRGDLRGTPPLFLAQLAQLILRNILDETDDPIRLRAAELFFRPQRVSTEGGNLLLADEETVQAAAGEARERHAGLGVLGQMIAEAGAKLRSVELDVLSRDNAAIYWDRSDRFDTVLDLTFGRDGQDALARVIEAWVRHLVGVRVSVQPLQTIHDEAWAWYVGLDQEATAICTRLWHGERVGAEDLGRILALFRLEFEDPAEMLPRVAGRPVYLALAMTPARTVRMKPQNLLAGLPLRQAQAA</sequence>
<organism evidence="1 2">
    <name type="scientific">Elioraea tepida</name>
    <dbReference type="NCBI Taxonomy" id="2843330"/>
    <lineage>
        <taxon>Bacteria</taxon>
        <taxon>Pseudomonadati</taxon>
        <taxon>Pseudomonadota</taxon>
        <taxon>Alphaproteobacteria</taxon>
        <taxon>Acetobacterales</taxon>
        <taxon>Elioraeaceae</taxon>
        <taxon>Elioraea</taxon>
    </lineage>
</organism>
<dbReference type="Pfam" id="PF19879">
    <property type="entry name" value="DUF6352"/>
    <property type="match status" value="1"/>
</dbReference>
<dbReference type="RefSeq" id="WP_218286860.1">
    <property type="nucleotide sequence ID" value="NZ_CP076448.1"/>
</dbReference>
<dbReference type="Proteomes" id="UP000694001">
    <property type="component" value="Chromosome"/>
</dbReference>
<reference evidence="1" key="1">
    <citation type="submission" date="2021-06" db="EMBL/GenBank/DDBJ databases">
        <title>Elioraea tepida, sp. nov., a moderately thermophilic aerobic anoxygenic phototrophic bacterium isolated from an alkaline siliceous hot spring mat community in Yellowstone National Park, WY, USA.</title>
        <authorList>
            <person name="Saini M.K."/>
            <person name="Yoshida S."/>
            <person name="Sebastian A."/>
            <person name="Hirose S."/>
            <person name="Hara E."/>
            <person name="Tamaki H."/>
            <person name="Soulier N.T."/>
            <person name="Albert I."/>
            <person name="Hanada S."/>
            <person name="Bryant D.A."/>
            <person name="Tank M."/>
        </authorList>
    </citation>
    <scope>NUCLEOTIDE SEQUENCE</scope>
    <source>
        <strain evidence="1">MS-P2</strain>
    </source>
</reference>